<feature type="chain" id="PRO_5040776384" evidence="1">
    <location>
        <begin position="23"/>
        <end position="354"/>
    </location>
</feature>
<keyword evidence="2" id="KW-1185">Reference proteome</keyword>
<dbReference type="RefSeq" id="XP_029025875.2">
    <property type="nucleotide sequence ID" value="XM_029170042.3"/>
</dbReference>
<dbReference type="KEGG" id="bspl:114867409"/>
<keyword evidence="1" id="KW-0732">Signal</keyword>
<protein>
    <submittedName>
        <fullName evidence="3">Uncharacterized protein LOC114867409</fullName>
    </submittedName>
</protein>
<gene>
    <name evidence="3" type="primary">LOC114867409</name>
</gene>
<proteinExistence type="predicted"/>
<reference evidence="3" key="1">
    <citation type="submission" date="2025-08" db="UniProtKB">
        <authorList>
            <consortium name="RefSeq"/>
        </authorList>
    </citation>
    <scope>IDENTIFICATION</scope>
</reference>
<evidence type="ECO:0000256" key="1">
    <source>
        <dbReference type="SAM" id="SignalP"/>
    </source>
</evidence>
<name>A0A6P7P746_BETSP</name>
<dbReference type="GeneID" id="114867409"/>
<dbReference type="InParanoid" id="A0A6P7P746"/>
<dbReference type="AlphaFoldDB" id="A0A6P7P746"/>
<sequence length="354" mass="40147">MEFNTWLLWNKLIVTFFRKAHLTGEVTTPVVYKRATGSHWDHHTSEQDLTLLTATIYSNENQMAEYITDLKVSVTEQEETELRGQGYTVLPENLNPDGRVKIYLWYKKGHGGAISRIQFSFLSSMTSGLHEAGYRKINKNLNEGTAGDTIYLWYFSGSLPSDVPITDLAVALNAKDEAKWYKAGYQRLACDLNRNAGGNSIYLFLKRAKPVYIRAIDASGNFDEDVNKFQKGFIRVDENTNREAGGNTVFIWYQLTTDDKQALHGPLEISITDNQYASYESKGYKSVNQDLNQGTGGNPVFLWYKKDVPKNPIRDLSVIFKQEVDPFENAGIKVINKNLNEGNKGVEEFLCFAE</sequence>
<dbReference type="OrthoDB" id="783096at2759"/>
<dbReference type="Gene3D" id="2.100.10.50">
    <property type="match status" value="2"/>
</dbReference>
<dbReference type="FunCoup" id="A0A6P7P746">
    <property type="interactions" value="1"/>
</dbReference>
<feature type="signal peptide" evidence="1">
    <location>
        <begin position="1"/>
        <end position="22"/>
    </location>
</feature>
<evidence type="ECO:0000313" key="3">
    <source>
        <dbReference type="RefSeq" id="XP_029025875.2"/>
    </source>
</evidence>
<evidence type="ECO:0000313" key="2">
    <source>
        <dbReference type="Proteomes" id="UP000515150"/>
    </source>
</evidence>
<dbReference type="Proteomes" id="UP000515150">
    <property type="component" value="Chromosome 12"/>
</dbReference>
<accession>A0A6P7P746</accession>
<organism evidence="2 3">
    <name type="scientific">Betta splendens</name>
    <name type="common">Siamese fighting fish</name>
    <dbReference type="NCBI Taxonomy" id="158456"/>
    <lineage>
        <taxon>Eukaryota</taxon>
        <taxon>Metazoa</taxon>
        <taxon>Chordata</taxon>
        <taxon>Craniata</taxon>
        <taxon>Vertebrata</taxon>
        <taxon>Euteleostomi</taxon>
        <taxon>Actinopterygii</taxon>
        <taxon>Neopterygii</taxon>
        <taxon>Teleostei</taxon>
        <taxon>Neoteleostei</taxon>
        <taxon>Acanthomorphata</taxon>
        <taxon>Anabantaria</taxon>
        <taxon>Anabantiformes</taxon>
        <taxon>Anabantoidei</taxon>
        <taxon>Osphronemidae</taxon>
        <taxon>Betta</taxon>
    </lineage>
</organism>